<evidence type="ECO:0000256" key="4">
    <source>
        <dbReference type="ARBA" id="ARBA00022842"/>
    </source>
</evidence>
<dbReference type="InterPro" id="IPR020583">
    <property type="entry name" value="Inositol_monoP_metal-BS"/>
</dbReference>
<dbReference type="EMBL" id="SNAA01000015">
    <property type="protein sequence ID" value="TDL77686.1"/>
    <property type="molecule type" value="Genomic_DNA"/>
</dbReference>
<evidence type="ECO:0000313" key="7">
    <source>
        <dbReference type="Proteomes" id="UP000295701"/>
    </source>
</evidence>
<evidence type="ECO:0000256" key="3">
    <source>
        <dbReference type="ARBA" id="ARBA00022801"/>
    </source>
</evidence>
<dbReference type="PROSITE" id="PS00629">
    <property type="entry name" value="IMP_1"/>
    <property type="match status" value="1"/>
</dbReference>
<dbReference type="GO" id="GO:0007165">
    <property type="term" value="P:signal transduction"/>
    <property type="evidence" value="ECO:0007669"/>
    <property type="project" value="TreeGrafter"/>
</dbReference>
<dbReference type="GO" id="GO:0006020">
    <property type="term" value="P:inositol metabolic process"/>
    <property type="evidence" value="ECO:0007669"/>
    <property type="project" value="TreeGrafter"/>
</dbReference>
<feature type="binding site" evidence="5">
    <location>
        <position position="223"/>
    </location>
    <ligand>
        <name>Mg(2+)</name>
        <dbReference type="ChEBI" id="CHEBI:18420"/>
        <label>1</label>
        <note>catalytic</note>
    </ligand>
</feature>
<dbReference type="InterPro" id="IPR000760">
    <property type="entry name" value="Inositol_monophosphatase-like"/>
</dbReference>
<comment type="caution">
    <text evidence="6">The sequence shown here is derived from an EMBL/GenBank/DDBJ whole genome shotgun (WGS) entry which is preliminary data.</text>
</comment>
<dbReference type="Proteomes" id="UP000295701">
    <property type="component" value="Unassembled WGS sequence"/>
</dbReference>
<dbReference type="PANTHER" id="PTHR20854:SF4">
    <property type="entry name" value="INOSITOL-1-MONOPHOSPHATASE-RELATED"/>
    <property type="match status" value="1"/>
</dbReference>
<proteinExistence type="inferred from homology"/>
<reference evidence="6 7" key="1">
    <citation type="submission" date="2019-03" db="EMBL/GenBank/DDBJ databases">
        <title>Primorskyibacter sp. SS33 isolated from sediments.</title>
        <authorList>
            <person name="Xunke S."/>
        </authorList>
    </citation>
    <scope>NUCLEOTIDE SEQUENCE [LARGE SCALE GENOMIC DNA]</scope>
    <source>
        <strain evidence="6 7">SS33</strain>
    </source>
</reference>
<keyword evidence="7" id="KW-1185">Reference proteome</keyword>
<sequence length="276" mass="28969">MPSPETCAAIVAALRDAARAEILPRFRNLDQEEVETKSGPEDLVTVADRAAEAAIFARLGPLLPGATLLGEEISESDPGLLSALDGAGTVAVIDPIDGTWNYAHGLALFGIIAAIRAGGETRFGALYDPVLDDWVTARAGQGAHIAREGVAPRRLSVRGARAPEDETGYLPLGLFAPDRQAAVAARVPGFGRIQTLRCSCHEYRMLAQGHVDWLIAAQSKPWDHLAGQLIVTEAGGACGTLSGDAWDPSDTGQILMAASSADRLEALRETFAPALG</sequence>
<evidence type="ECO:0000256" key="2">
    <source>
        <dbReference type="ARBA" id="ARBA00022723"/>
    </source>
</evidence>
<feature type="binding site" evidence="5">
    <location>
        <position position="71"/>
    </location>
    <ligand>
        <name>Mg(2+)</name>
        <dbReference type="ChEBI" id="CHEBI:18420"/>
        <label>1</label>
        <note>catalytic</note>
    </ligand>
</feature>
<dbReference type="Gene3D" id="3.40.190.80">
    <property type="match status" value="1"/>
</dbReference>
<feature type="binding site" evidence="5">
    <location>
        <position position="94"/>
    </location>
    <ligand>
        <name>Mg(2+)</name>
        <dbReference type="ChEBI" id="CHEBI:18420"/>
        <label>1</label>
        <note>catalytic</note>
    </ligand>
</feature>
<dbReference type="AlphaFoldDB" id="A0A4R6A913"/>
<evidence type="ECO:0000313" key="6">
    <source>
        <dbReference type="EMBL" id="TDL77686.1"/>
    </source>
</evidence>
<gene>
    <name evidence="6" type="ORF">E2L08_12915</name>
</gene>
<keyword evidence="2 5" id="KW-0479">Metal-binding</keyword>
<keyword evidence="3" id="KW-0378">Hydrolase</keyword>
<name>A0A4R6A913_9RHOB</name>
<dbReference type="OrthoDB" id="9785695at2"/>
<comment type="similarity">
    <text evidence="1">Belongs to the inositol monophosphatase superfamily.</text>
</comment>
<dbReference type="Pfam" id="PF00459">
    <property type="entry name" value="Inositol_P"/>
    <property type="match status" value="1"/>
</dbReference>
<keyword evidence="4 5" id="KW-0460">Magnesium</keyword>
<dbReference type="RefSeq" id="WP_133397510.1">
    <property type="nucleotide sequence ID" value="NZ_SNAA01000015.1"/>
</dbReference>
<dbReference type="PANTHER" id="PTHR20854">
    <property type="entry name" value="INOSITOL MONOPHOSPHATASE"/>
    <property type="match status" value="1"/>
</dbReference>
<accession>A0A4R6A913</accession>
<feature type="binding site" evidence="5">
    <location>
        <position position="97"/>
    </location>
    <ligand>
        <name>Mg(2+)</name>
        <dbReference type="ChEBI" id="CHEBI:18420"/>
        <label>1</label>
        <note>catalytic</note>
    </ligand>
</feature>
<protein>
    <submittedName>
        <fullName evidence="6">Inositol monophosphatase</fullName>
    </submittedName>
</protein>
<dbReference type="GO" id="GO:0046872">
    <property type="term" value="F:metal ion binding"/>
    <property type="evidence" value="ECO:0007669"/>
    <property type="project" value="UniProtKB-KW"/>
</dbReference>
<dbReference type="PRINTS" id="PR00377">
    <property type="entry name" value="IMPHPHTASES"/>
</dbReference>
<comment type="cofactor">
    <cofactor evidence="5">
        <name>Mg(2+)</name>
        <dbReference type="ChEBI" id="CHEBI:18420"/>
    </cofactor>
</comment>
<evidence type="ECO:0000256" key="5">
    <source>
        <dbReference type="PIRSR" id="PIRSR600760-2"/>
    </source>
</evidence>
<dbReference type="GO" id="GO:0008934">
    <property type="term" value="F:inositol monophosphate 1-phosphatase activity"/>
    <property type="evidence" value="ECO:0007669"/>
    <property type="project" value="TreeGrafter"/>
</dbReference>
<dbReference type="SUPFAM" id="SSF56655">
    <property type="entry name" value="Carbohydrate phosphatase"/>
    <property type="match status" value="1"/>
</dbReference>
<dbReference type="Gene3D" id="3.30.540.10">
    <property type="entry name" value="Fructose-1,6-Bisphosphatase, subunit A, domain 1"/>
    <property type="match status" value="1"/>
</dbReference>
<feature type="binding site" evidence="5">
    <location>
        <position position="96"/>
    </location>
    <ligand>
        <name>Mg(2+)</name>
        <dbReference type="ChEBI" id="CHEBI:18420"/>
        <label>1</label>
        <note>catalytic</note>
    </ligand>
</feature>
<organism evidence="6 7">
    <name type="scientific">Palleronia sediminis</name>
    <dbReference type="NCBI Taxonomy" id="2547833"/>
    <lineage>
        <taxon>Bacteria</taxon>
        <taxon>Pseudomonadati</taxon>
        <taxon>Pseudomonadota</taxon>
        <taxon>Alphaproteobacteria</taxon>
        <taxon>Rhodobacterales</taxon>
        <taxon>Roseobacteraceae</taxon>
        <taxon>Palleronia</taxon>
    </lineage>
</organism>
<evidence type="ECO:0000256" key="1">
    <source>
        <dbReference type="ARBA" id="ARBA00009759"/>
    </source>
</evidence>